<dbReference type="InterPro" id="IPR001810">
    <property type="entry name" value="F-box_dom"/>
</dbReference>
<evidence type="ECO:0000259" key="2">
    <source>
        <dbReference type="PROSITE" id="PS50181"/>
    </source>
</evidence>
<feature type="region of interest" description="Disordered" evidence="1">
    <location>
        <begin position="1"/>
        <end position="24"/>
    </location>
</feature>
<name>A0ABC9C2H3_9POAL</name>
<organism evidence="3 4">
    <name type="scientific">Urochloa decumbens</name>
    <dbReference type="NCBI Taxonomy" id="240449"/>
    <lineage>
        <taxon>Eukaryota</taxon>
        <taxon>Viridiplantae</taxon>
        <taxon>Streptophyta</taxon>
        <taxon>Embryophyta</taxon>
        <taxon>Tracheophyta</taxon>
        <taxon>Spermatophyta</taxon>
        <taxon>Magnoliopsida</taxon>
        <taxon>Liliopsida</taxon>
        <taxon>Poales</taxon>
        <taxon>Poaceae</taxon>
        <taxon>PACMAD clade</taxon>
        <taxon>Panicoideae</taxon>
        <taxon>Panicodae</taxon>
        <taxon>Paniceae</taxon>
        <taxon>Melinidinae</taxon>
        <taxon>Urochloa</taxon>
    </lineage>
</organism>
<dbReference type="InterPro" id="IPR036047">
    <property type="entry name" value="F-box-like_dom_sf"/>
</dbReference>
<evidence type="ECO:0000313" key="4">
    <source>
        <dbReference type="Proteomes" id="UP001497457"/>
    </source>
</evidence>
<evidence type="ECO:0000256" key="1">
    <source>
        <dbReference type="SAM" id="MobiDB-lite"/>
    </source>
</evidence>
<dbReference type="AlphaFoldDB" id="A0ABC9C2H3"/>
<accession>A0ABC9C2H3</accession>
<dbReference type="Proteomes" id="UP001497457">
    <property type="component" value="Chromosome 28b"/>
</dbReference>
<dbReference type="CDD" id="cd09917">
    <property type="entry name" value="F-box_SF"/>
    <property type="match status" value="1"/>
</dbReference>
<dbReference type="PROSITE" id="PS50181">
    <property type="entry name" value="FBOX"/>
    <property type="match status" value="1"/>
</dbReference>
<dbReference type="PANTHER" id="PTHR31639">
    <property type="entry name" value="F-BOX PROTEIN-LIKE"/>
    <property type="match status" value="1"/>
</dbReference>
<protein>
    <recommendedName>
        <fullName evidence="2">F-box domain-containing protein</fullName>
    </recommendedName>
</protein>
<dbReference type="InterPro" id="IPR032675">
    <property type="entry name" value="LRR_dom_sf"/>
</dbReference>
<feature type="domain" description="F-box" evidence="2">
    <location>
        <begin position="19"/>
        <end position="55"/>
    </location>
</feature>
<dbReference type="SUPFAM" id="SSF81383">
    <property type="entry name" value="F-box domain"/>
    <property type="match status" value="1"/>
</dbReference>
<dbReference type="SUPFAM" id="SSF52047">
    <property type="entry name" value="RNI-like"/>
    <property type="match status" value="1"/>
</dbReference>
<proteinExistence type="predicted"/>
<evidence type="ECO:0000313" key="3">
    <source>
        <dbReference type="EMBL" id="CAL5012888.1"/>
    </source>
</evidence>
<dbReference type="SMART" id="SM00256">
    <property type="entry name" value="FBOX"/>
    <property type="match status" value="1"/>
</dbReference>
<dbReference type="PANTHER" id="PTHR31639:SF56">
    <property type="entry name" value="OS08G0461800 PROTEIN"/>
    <property type="match status" value="1"/>
</dbReference>
<dbReference type="EMBL" id="OZ075138">
    <property type="protein sequence ID" value="CAL5012888.1"/>
    <property type="molecule type" value="Genomic_DNA"/>
</dbReference>
<dbReference type="Gene3D" id="1.20.1280.50">
    <property type="match status" value="1"/>
</dbReference>
<dbReference type="Pfam" id="PF00646">
    <property type="entry name" value="F-box"/>
    <property type="match status" value="1"/>
</dbReference>
<dbReference type="Gene3D" id="3.80.10.10">
    <property type="entry name" value="Ribonuclease Inhibitor"/>
    <property type="match status" value="1"/>
</dbReference>
<dbReference type="InterPro" id="IPR055411">
    <property type="entry name" value="LRR_FXL15/At3g58940/PEG3-like"/>
</dbReference>
<gene>
    <name evidence="3" type="ORF">URODEC1_LOCUS71115</name>
</gene>
<reference evidence="3" key="1">
    <citation type="submission" date="2024-10" db="EMBL/GenBank/DDBJ databases">
        <authorList>
            <person name="Ryan C."/>
        </authorList>
    </citation>
    <scope>NUCLEOTIDE SEQUENCE [LARGE SCALE GENOMIC DNA]</scope>
</reference>
<keyword evidence="4" id="KW-1185">Reference proteome</keyword>
<dbReference type="Pfam" id="PF24758">
    <property type="entry name" value="LRR_At5g56370"/>
    <property type="match status" value="1"/>
</dbReference>
<sequence>MEVSSPRRNSRPAPAEESETNLESLPPEIHGRIVSLLPVRDAVRTSAVCRSWRRIWESAPGLAHDWGYGADPAHADAVLARYTRPVRSFGFHLHKPSFRRADDWVPLLAGKEVQMLRLHFSYGRNIDPHYLDESIFSCRDLTRLDLIGCEIPAAPVGLAGFPNLTELYLYDVGFPDNGVRGLEAMIAESPLLQLLWLDKLWLPEDEDEDEDEDEEEEEDGHGFECWVIQAPNLRNLSIVCDDDNGWQIEELLYIEKVEISSDNYDTDRDFLKLLTSVARVRELCLKMPVS</sequence>